<sequence>MQPCFSVSDGEAGLEPRVETLELPDDLTSDYNFNSRDFDDLVLLRQFLVCVIHLGHHVSFRMMLPRHFFEDLLFFAKDICSVDFLLNLLRANIVSSHWKFEYGKCLIVLLRRYAMEIVAK</sequence>
<reference evidence="1" key="1">
    <citation type="submission" date="2020-08" db="EMBL/GenBank/DDBJ databases">
        <title>Multicomponent nature underlies the extraordinary mechanical properties of spider dragline silk.</title>
        <authorList>
            <person name="Kono N."/>
            <person name="Nakamura H."/>
            <person name="Mori M."/>
            <person name="Yoshida Y."/>
            <person name="Ohtoshi R."/>
            <person name="Malay A.D."/>
            <person name="Moran D.A.P."/>
            <person name="Tomita M."/>
            <person name="Numata K."/>
            <person name="Arakawa K."/>
        </authorList>
    </citation>
    <scope>NUCLEOTIDE SEQUENCE</scope>
</reference>
<comment type="caution">
    <text evidence="1">The sequence shown here is derived from an EMBL/GenBank/DDBJ whole genome shotgun (WGS) entry which is preliminary data.</text>
</comment>
<dbReference type="OrthoDB" id="10538897at2759"/>
<protein>
    <submittedName>
        <fullName evidence="1">Uncharacterized protein</fullName>
    </submittedName>
</protein>
<gene>
    <name evidence="1" type="ORF">TNIN_232231</name>
</gene>
<evidence type="ECO:0000313" key="1">
    <source>
        <dbReference type="EMBL" id="GFY64730.1"/>
    </source>
</evidence>
<dbReference type="AlphaFoldDB" id="A0A8X7CG21"/>
<organism evidence="1 2">
    <name type="scientific">Trichonephila inaurata madagascariensis</name>
    <dbReference type="NCBI Taxonomy" id="2747483"/>
    <lineage>
        <taxon>Eukaryota</taxon>
        <taxon>Metazoa</taxon>
        <taxon>Ecdysozoa</taxon>
        <taxon>Arthropoda</taxon>
        <taxon>Chelicerata</taxon>
        <taxon>Arachnida</taxon>
        <taxon>Araneae</taxon>
        <taxon>Araneomorphae</taxon>
        <taxon>Entelegynae</taxon>
        <taxon>Araneoidea</taxon>
        <taxon>Nephilidae</taxon>
        <taxon>Trichonephila</taxon>
        <taxon>Trichonephila inaurata</taxon>
    </lineage>
</organism>
<proteinExistence type="predicted"/>
<dbReference type="Proteomes" id="UP000886998">
    <property type="component" value="Unassembled WGS sequence"/>
</dbReference>
<evidence type="ECO:0000313" key="2">
    <source>
        <dbReference type="Proteomes" id="UP000886998"/>
    </source>
</evidence>
<name>A0A8X7CG21_9ARAC</name>
<accession>A0A8X7CG21</accession>
<keyword evidence="2" id="KW-1185">Reference proteome</keyword>
<dbReference type="EMBL" id="BMAV01015370">
    <property type="protein sequence ID" value="GFY64730.1"/>
    <property type="molecule type" value="Genomic_DNA"/>
</dbReference>